<organism evidence="1 2">
    <name type="scientific">Hamiltosporidium tvaerminnensis</name>
    <dbReference type="NCBI Taxonomy" id="1176355"/>
    <lineage>
        <taxon>Eukaryota</taxon>
        <taxon>Fungi</taxon>
        <taxon>Fungi incertae sedis</taxon>
        <taxon>Microsporidia</taxon>
        <taxon>Dubosqiidae</taxon>
        <taxon>Hamiltosporidium</taxon>
    </lineage>
</organism>
<comment type="caution">
    <text evidence="1">The sequence shown here is derived from an EMBL/GenBank/DDBJ whole genome shotgun (WGS) entry which is preliminary data.</text>
</comment>
<dbReference type="SUPFAM" id="SSF52047">
    <property type="entry name" value="RNI-like"/>
    <property type="match status" value="1"/>
</dbReference>
<sequence>MNTNPYSFLRSKFVNNLESVKSIEKLLQVFRLKKYLRKISILSLVYFFNVTSRCVQIKIAFFNEEYSDDLILRFKDHSVCNSSDKSSLHCKSKQRVEGEFPKGFSSSFHNMALKRKCTKQRDLNSIINSSGQNHSKTQSYQSMEPINWFSGPTDGIFSNFGSFNNQKQNETQCLVLENPSNIISTCGTEKRKRILPKKHLTTYLIFDYSSEFLIRCELFDYHLKLGVDYVTISINDVTKNEVNRHLFSLLLISLRFGYDPALSGLKNEHFLDFVSILTDLSVYSESNALNMLYRYLFSFLLHFEPEFYKNFTLNPYNPFVIRYKQILIPFLDVLFDQIEIISDLSKNELSFHKIDRIKRSNFLYTFEFYKIKIRITPEALNAMKLNSCAQKRDFFKWFLDFYMIKGIRISADDSFYSDCKDPDKASDYLKNINSVLETSIMDSDLFQILVQNHKKTIKLVELERVILSEDNIENIKHFSNLEILIFVSCVIYKYRSFLNNIEIFYPKLRILKLIGFRLSSKFFNVLTFSMLEEIDLSLSNYIGNPRDLLLQEKSNRLMSFKMDGTNFCFKIINFFMKSKFLKRLSIRNADLSYFRNNISFWGCRNSFDFLDLSGSTLGKLFLSFFSQNLKSEVLVLKNLKRRYEALTILNQTSLYLSTKHLRYSEDNLSRNFFYFLRYFCYLESLEILDTSITMSEWQHFDLSHMFRLKSVNLSQNRLSDYNFNMLPLGINLDVLNVSECNLNVGLMSFLCFTKKSDSFKKIDISGNQLSMIDLAILIQFKNLTHLKITLANDVMANYFKEYGALCCENLKSLVFVSTSVEVSIFQFVMLQNSLLKLKFKFCTIYDTGLTRENIFALKFLKKVTFFQTHFHPEVLKILDLFQILKIPLAFH</sequence>
<gene>
    <name evidence="1" type="ORF">CWI37_0217p0010</name>
</gene>
<protein>
    <recommendedName>
        <fullName evidence="3">Leucine-rich repeat-containing protein</fullName>
    </recommendedName>
</protein>
<name>A0A4Q9L847_9MICR</name>
<evidence type="ECO:0000313" key="2">
    <source>
        <dbReference type="Proteomes" id="UP000292362"/>
    </source>
</evidence>
<dbReference type="Gene3D" id="3.80.10.10">
    <property type="entry name" value="Ribonuclease Inhibitor"/>
    <property type="match status" value="1"/>
</dbReference>
<dbReference type="Proteomes" id="UP000292362">
    <property type="component" value="Unassembled WGS sequence"/>
</dbReference>
<evidence type="ECO:0000313" key="1">
    <source>
        <dbReference type="EMBL" id="TBU03879.1"/>
    </source>
</evidence>
<dbReference type="AlphaFoldDB" id="A0A4Q9L847"/>
<proteinExistence type="predicted"/>
<evidence type="ECO:0008006" key="3">
    <source>
        <dbReference type="Google" id="ProtNLM"/>
    </source>
</evidence>
<dbReference type="EMBL" id="PITJ01000217">
    <property type="protein sequence ID" value="TBU03879.1"/>
    <property type="molecule type" value="Genomic_DNA"/>
</dbReference>
<reference evidence="1 2" key="1">
    <citation type="submission" date="2017-12" db="EMBL/GenBank/DDBJ databases">
        <authorList>
            <person name="Pombert J.-F."/>
            <person name="Haag K.L."/>
            <person name="Ebert D."/>
        </authorList>
    </citation>
    <scope>NUCLEOTIDE SEQUENCE [LARGE SCALE GENOMIC DNA]</scope>
    <source>
        <strain evidence="1">FI-OER-3-3</strain>
    </source>
</reference>
<accession>A0A4Q9L847</accession>
<dbReference type="VEuPathDB" id="MicrosporidiaDB:CWI37_0217p0010"/>
<dbReference type="InterPro" id="IPR032675">
    <property type="entry name" value="LRR_dom_sf"/>
</dbReference>